<evidence type="ECO:0000256" key="2">
    <source>
        <dbReference type="ARBA" id="ARBA00012513"/>
    </source>
</evidence>
<dbReference type="HOGENOM" id="CLU_000288_183_1_1"/>
<organism evidence="13 14">
    <name type="scientific">Tetrahymena thermophila (strain SB210)</name>
    <dbReference type="NCBI Taxonomy" id="312017"/>
    <lineage>
        <taxon>Eukaryota</taxon>
        <taxon>Sar</taxon>
        <taxon>Alveolata</taxon>
        <taxon>Ciliophora</taxon>
        <taxon>Intramacronucleata</taxon>
        <taxon>Oligohymenophorea</taxon>
        <taxon>Hymenostomatida</taxon>
        <taxon>Tetrahymenina</taxon>
        <taxon>Tetrahymenidae</taxon>
        <taxon>Tetrahymena</taxon>
    </lineage>
</organism>
<name>Q23QZ5_TETTS</name>
<feature type="region of interest" description="Disordered" evidence="11">
    <location>
        <begin position="309"/>
        <end position="392"/>
    </location>
</feature>
<sequence length="548" mass="62511">MSLNDFDVIRKLGEGAYSSVFKVRKISNGQDYAMKNIKMGSLSAKEQENAINEVRFLASLSSQEIIGYKEAFYDEKTGLLHIIMEYCAGGDLLNKIRNLKKKNQYLDEKVVWLYIIQMIKGLKCLHDLNILHRDFKCANIMLTRDHKNLKLGDLNVSKVAKKGMLYTQTGTPYYASPEVWRDKPYNSKSDVWSLGCVIYELVSLNPPFKAQDMEGLFKKVQKGQYDPIPSWYSQDLTDFLSLCLQVNPKMRLTTSELLETPYIQRRLNIAQELNVDYNPFNCDVKQELLKTLKVGRNLKQLNNILPEPQYESTASSEMNSFSNEANSKNPISTQISDSQINNQLNSPLRRNEQRKLSQPPSQKNISPVIPKKSSHYNGVYSQHMIPSSSNIPSINQIQSEMNLDAYEQRHNPHISKASRSRSIENLIQMKHPMSSKGSQQNLQLGNHRYQQSKDTIPTLPPINENKRNLIKSVQDNILTNIKPVNYNKNYDQGSNNSYISKNYSNKLINPISSQNNIVNGITTSANSISNTNLQRDNSVLLFAGKKLI</sequence>
<dbReference type="RefSeq" id="XP_001019206.2">
    <property type="nucleotide sequence ID" value="XM_001019206.2"/>
</dbReference>
<protein>
    <recommendedName>
        <fullName evidence="2">non-specific serine/threonine protein kinase</fullName>
        <ecNumber evidence="2">2.7.11.1</ecNumber>
    </recommendedName>
</protein>
<evidence type="ECO:0000256" key="6">
    <source>
        <dbReference type="ARBA" id="ARBA00022777"/>
    </source>
</evidence>
<proteinExistence type="inferred from homology"/>
<evidence type="ECO:0000256" key="4">
    <source>
        <dbReference type="ARBA" id="ARBA00022679"/>
    </source>
</evidence>
<evidence type="ECO:0000256" key="5">
    <source>
        <dbReference type="ARBA" id="ARBA00022741"/>
    </source>
</evidence>
<dbReference type="AlphaFoldDB" id="Q23QZ5"/>
<dbReference type="InterPro" id="IPR017441">
    <property type="entry name" value="Protein_kinase_ATP_BS"/>
</dbReference>
<comment type="catalytic activity">
    <reaction evidence="9">
        <text>L-seryl-[protein] + ATP = O-phospho-L-seryl-[protein] + ADP + H(+)</text>
        <dbReference type="Rhea" id="RHEA:17989"/>
        <dbReference type="Rhea" id="RHEA-COMP:9863"/>
        <dbReference type="Rhea" id="RHEA-COMP:11604"/>
        <dbReference type="ChEBI" id="CHEBI:15378"/>
        <dbReference type="ChEBI" id="CHEBI:29999"/>
        <dbReference type="ChEBI" id="CHEBI:30616"/>
        <dbReference type="ChEBI" id="CHEBI:83421"/>
        <dbReference type="ChEBI" id="CHEBI:456216"/>
        <dbReference type="EC" id="2.7.11.1"/>
    </reaction>
</comment>
<dbReference type="SUPFAM" id="SSF56112">
    <property type="entry name" value="Protein kinase-like (PK-like)"/>
    <property type="match status" value="1"/>
</dbReference>
<dbReference type="EMBL" id="GG662646">
    <property type="protein sequence ID" value="EAR98961.2"/>
    <property type="molecule type" value="Genomic_DNA"/>
</dbReference>
<evidence type="ECO:0000256" key="8">
    <source>
        <dbReference type="ARBA" id="ARBA00047899"/>
    </source>
</evidence>
<keyword evidence="3" id="KW-0723">Serine/threonine-protein kinase</keyword>
<dbReference type="eggNOG" id="KOG0589">
    <property type="taxonomic scope" value="Eukaryota"/>
</dbReference>
<dbReference type="Gene3D" id="1.10.510.10">
    <property type="entry name" value="Transferase(Phosphotransferase) domain 1"/>
    <property type="match status" value="1"/>
</dbReference>
<dbReference type="InParanoid" id="Q23QZ5"/>
<dbReference type="InterPro" id="IPR008271">
    <property type="entry name" value="Ser/Thr_kinase_AS"/>
</dbReference>
<dbReference type="EC" id="2.7.11.1" evidence="2"/>
<dbReference type="PANTHER" id="PTHR44899">
    <property type="entry name" value="CAMK FAMILY PROTEIN KINASE"/>
    <property type="match status" value="1"/>
</dbReference>
<dbReference type="Pfam" id="PF00069">
    <property type="entry name" value="Pkinase"/>
    <property type="match status" value="1"/>
</dbReference>
<dbReference type="InterPro" id="IPR051131">
    <property type="entry name" value="NEK_Ser/Thr_kinase_NIMA"/>
</dbReference>
<dbReference type="FunFam" id="3.30.200.20:FF:000097">
    <property type="entry name" value="Probable serine/threonine-protein kinase nek1"/>
    <property type="match status" value="1"/>
</dbReference>
<dbReference type="GO" id="GO:0004674">
    <property type="term" value="F:protein serine/threonine kinase activity"/>
    <property type="evidence" value="ECO:0007669"/>
    <property type="project" value="UniProtKB-KW"/>
</dbReference>
<keyword evidence="4" id="KW-0808">Transferase</keyword>
<keyword evidence="6 13" id="KW-0418">Kinase</keyword>
<dbReference type="GeneID" id="7829822"/>
<dbReference type="GO" id="GO:0005524">
    <property type="term" value="F:ATP binding"/>
    <property type="evidence" value="ECO:0007669"/>
    <property type="project" value="UniProtKB-UniRule"/>
</dbReference>
<dbReference type="OrthoDB" id="248923at2759"/>
<evidence type="ECO:0000256" key="3">
    <source>
        <dbReference type="ARBA" id="ARBA00022527"/>
    </source>
</evidence>
<feature type="binding site" evidence="10">
    <location>
        <position position="35"/>
    </location>
    <ligand>
        <name>ATP</name>
        <dbReference type="ChEBI" id="CHEBI:30616"/>
    </ligand>
</feature>
<dbReference type="Proteomes" id="UP000009168">
    <property type="component" value="Unassembled WGS sequence"/>
</dbReference>
<reference evidence="14" key="1">
    <citation type="journal article" date="2006" name="PLoS Biol.">
        <title>Macronuclear genome sequence of the ciliate Tetrahymena thermophila, a model eukaryote.</title>
        <authorList>
            <person name="Eisen J.A."/>
            <person name="Coyne R.S."/>
            <person name="Wu M."/>
            <person name="Wu D."/>
            <person name="Thiagarajan M."/>
            <person name="Wortman J.R."/>
            <person name="Badger J.H."/>
            <person name="Ren Q."/>
            <person name="Amedeo P."/>
            <person name="Jones K.M."/>
            <person name="Tallon L.J."/>
            <person name="Delcher A.L."/>
            <person name="Salzberg S.L."/>
            <person name="Silva J.C."/>
            <person name="Haas B.J."/>
            <person name="Majoros W.H."/>
            <person name="Farzad M."/>
            <person name="Carlton J.M."/>
            <person name="Smith R.K. Jr."/>
            <person name="Garg J."/>
            <person name="Pearlman R.E."/>
            <person name="Karrer K.M."/>
            <person name="Sun L."/>
            <person name="Manning G."/>
            <person name="Elde N.C."/>
            <person name="Turkewitz A.P."/>
            <person name="Asai D.J."/>
            <person name="Wilkes D.E."/>
            <person name="Wang Y."/>
            <person name="Cai H."/>
            <person name="Collins K."/>
            <person name="Stewart B.A."/>
            <person name="Lee S.R."/>
            <person name="Wilamowska K."/>
            <person name="Weinberg Z."/>
            <person name="Ruzzo W.L."/>
            <person name="Wloga D."/>
            <person name="Gaertig J."/>
            <person name="Frankel J."/>
            <person name="Tsao C.-C."/>
            <person name="Gorovsky M.A."/>
            <person name="Keeling P.J."/>
            <person name="Waller R.F."/>
            <person name="Patron N.J."/>
            <person name="Cherry J.M."/>
            <person name="Stover N.A."/>
            <person name="Krieger C.J."/>
            <person name="del Toro C."/>
            <person name="Ryder H.F."/>
            <person name="Williamson S.C."/>
            <person name="Barbeau R.A."/>
            <person name="Hamilton E.P."/>
            <person name="Orias E."/>
        </authorList>
    </citation>
    <scope>NUCLEOTIDE SEQUENCE [LARGE SCALE GENOMIC DNA]</scope>
    <source>
        <strain evidence="14">SB210</strain>
    </source>
</reference>
<comment type="catalytic activity">
    <reaction evidence="8">
        <text>L-threonyl-[protein] + ATP = O-phospho-L-threonyl-[protein] + ADP + H(+)</text>
        <dbReference type="Rhea" id="RHEA:46608"/>
        <dbReference type="Rhea" id="RHEA-COMP:11060"/>
        <dbReference type="Rhea" id="RHEA-COMP:11605"/>
        <dbReference type="ChEBI" id="CHEBI:15378"/>
        <dbReference type="ChEBI" id="CHEBI:30013"/>
        <dbReference type="ChEBI" id="CHEBI:30616"/>
        <dbReference type="ChEBI" id="CHEBI:61977"/>
        <dbReference type="ChEBI" id="CHEBI:456216"/>
        <dbReference type="EC" id="2.7.11.1"/>
    </reaction>
</comment>
<feature type="domain" description="Protein kinase" evidence="12">
    <location>
        <begin position="6"/>
        <end position="263"/>
    </location>
</feature>
<dbReference type="PROSITE" id="PS50011">
    <property type="entry name" value="PROTEIN_KINASE_DOM"/>
    <property type="match status" value="1"/>
</dbReference>
<dbReference type="PROSITE" id="PS00108">
    <property type="entry name" value="PROTEIN_KINASE_ST"/>
    <property type="match status" value="1"/>
</dbReference>
<evidence type="ECO:0000259" key="12">
    <source>
        <dbReference type="PROSITE" id="PS50011"/>
    </source>
</evidence>
<dbReference type="InterPro" id="IPR011009">
    <property type="entry name" value="Kinase-like_dom_sf"/>
</dbReference>
<dbReference type="PROSITE" id="PS00107">
    <property type="entry name" value="PROTEIN_KINASE_ATP"/>
    <property type="match status" value="1"/>
</dbReference>
<evidence type="ECO:0000313" key="14">
    <source>
        <dbReference type="Proteomes" id="UP000009168"/>
    </source>
</evidence>
<evidence type="ECO:0000256" key="11">
    <source>
        <dbReference type="SAM" id="MobiDB-lite"/>
    </source>
</evidence>
<dbReference type="PANTHER" id="PTHR44899:SF6">
    <property type="entry name" value="SERINE_THREONINE PROTEIN KINASE"/>
    <property type="match status" value="1"/>
</dbReference>
<evidence type="ECO:0000256" key="10">
    <source>
        <dbReference type="PROSITE-ProRule" id="PRU10141"/>
    </source>
</evidence>
<comment type="similarity">
    <text evidence="1">Belongs to the protein kinase superfamily. NEK Ser/Thr protein kinase family. NIMA subfamily.</text>
</comment>
<evidence type="ECO:0000256" key="7">
    <source>
        <dbReference type="ARBA" id="ARBA00022840"/>
    </source>
</evidence>
<evidence type="ECO:0000313" key="13">
    <source>
        <dbReference type="EMBL" id="EAR98961.2"/>
    </source>
</evidence>
<dbReference type="InterPro" id="IPR000719">
    <property type="entry name" value="Prot_kinase_dom"/>
</dbReference>
<keyword evidence="5 10" id="KW-0547">Nucleotide-binding</keyword>
<evidence type="ECO:0000256" key="9">
    <source>
        <dbReference type="ARBA" id="ARBA00048679"/>
    </source>
</evidence>
<feature type="compositionally biased region" description="Polar residues" evidence="11">
    <location>
        <begin position="310"/>
        <end position="348"/>
    </location>
</feature>
<evidence type="ECO:0000256" key="1">
    <source>
        <dbReference type="ARBA" id="ARBA00010886"/>
    </source>
</evidence>
<gene>
    <name evidence="13" type="ORF">TTHERM_00997660</name>
</gene>
<dbReference type="KEGG" id="tet:TTHERM_00997660"/>
<keyword evidence="7 10" id="KW-0067">ATP-binding</keyword>
<accession>Q23QZ5</accession>
<feature type="compositionally biased region" description="Polar residues" evidence="11">
    <location>
        <begin position="356"/>
        <end position="365"/>
    </location>
</feature>
<keyword evidence="14" id="KW-1185">Reference proteome</keyword>